<dbReference type="RefSeq" id="WP_192789109.1">
    <property type="nucleotide sequence ID" value="NZ_JADBEK010000001.1"/>
</dbReference>
<sequence>MLLPLGQGVASATAAGGPPPTPRKVTRVVQQAAPRVVTHEKPVFIPRPIRQGRERVFVDVENRNRNFNRQERRRNVMHRHHEHQDHQKQENDGTWSDNNQGPEWSEDTSSE</sequence>
<feature type="region of interest" description="Disordered" evidence="1">
    <location>
        <begin position="62"/>
        <end position="111"/>
    </location>
</feature>
<accession>A0ABR9M7X3</accession>
<reference evidence="2 3" key="1">
    <citation type="submission" date="2020-10" db="EMBL/GenBank/DDBJ databases">
        <title>Sequencing the genomes of 1000 actinobacteria strains.</title>
        <authorList>
            <person name="Klenk H.-P."/>
        </authorList>
    </citation>
    <scope>NUCLEOTIDE SEQUENCE [LARGE SCALE GENOMIC DNA]</scope>
    <source>
        <strain evidence="2 3">DSM 43173</strain>
    </source>
</reference>
<protein>
    <recommendedName>
        <fullName evidence="4">Secreted protein</fullName>
    </recommendedName>
</protein>
<gene>
    <name evidence="2" type="ORF">H4W80_007253</name>
</gene>
<feature type="compositionally biased region" description="Basic and acidic residues" evidence="1">
    <location>
        <begin position="62"/>
        <end position="74"/>
    </location>
</feature>
<proteinExistence type="predicted"/>
<organism evidence="2 3">
    <name type="scientific">Nonomuraea angiospora</name>
    <dbReference type="NCBI Taxonomy" id="46172"/>
    <lineage>
        <taxon>Bacteria</taxon>
        <taxon>Bacillati</taxon>
        <taxon>Actinomycetota</taxon>
        <taxon>Actinomycetes</taxon>
        <taxon>Streptosporangiales</taxon>
        <taxon>Streptosporangiaceae</taxon>
        <taxon>Nonomuraea</taxon>
    </lineage>
</organism>
<name>A0ABR9M7X3_9ACTN</name>
<evidence type="ECO:0000313" key="3">
    <source>
        <dbReference type="Proteomes" id="UP000633509"/>
    </source>
</evidence>
<keyword evidence="3" id="KW-1185">Reference proteome</keyword>
<comment type="caution">
    <text evidence="2">The sequence shown here is derived from an EMBL/GenBank/DDBJ whole genome shotgun (WGS) entry which is preliminary data.</text>
</comment>
<evidence type="ECO:0000313" key="2">
    <source>
        <dbReference type="EMBL" id="MBE1588995.1"/>
    </source>
</evidence>
<evidence type="ECO:0000256" key="1">
    <source>
        <dbReference type="SAM" id="MobiDB-lite"/>
    </source>
</evidence>
<feature type="region of interest" description="Disordered" evidence="1">
    <location>
        <begin position="1"/>
        <end position="26"/>
    </location>
</feature>
<feature type="compositionally biased region" description="Basic and acidic residues" evidence="1">
    <location>
        <begin position="82"/>
        <end position="91"/>
    </location>
</feature>
<evidence type="ECO:0008006" key="4">
    <source>
        <dbReference type="Google" id="ProtNLM"/>
    </source>
</evidence>
<dbReference type="EMBL" id="JADBEK010000001">
    <property type="protein sequence ID" value="MBE1588995.1"/>
    <property type="molecule type" value="Genomic_DNA"/>
</dbReference>
<dbReference type="Proteomes" id="UP000633509">
    <property type="component" value="Unassembled WGS sequence"/>
</dbReference>
<feature type="compositionally biased region" description="Polar residues" evidence="1">
    <location>
        <begin position="92"/>
        <end position="102"/>
    </location>
</feature>